<reference evidence="1 2" key="1">
    <citation type="submission" date="2017-08" db="EMBL/GenBank/DDBJ databases">
        <title>Draft genome sequence of filamentous cyanobacterium Calothrix elsteri CCALA 953.</title>
        <authorList>
            <person name="Gagunashvili A.N."/>
            <person name="Elster J."/>
            <person name="Andresson O.S."/>
        </authorList>
    </citation>
    <scope>NUCLEOTIDE SEQUENCE [LARGE SCALE GENOMIC DNA]</scope>
    <source>
        <strain evidence="1 2">CCALA 953</strain>
    </source>
</reference>
<dbReference type="Proteomes" id="UP000218238">
    <property type="component" value="Unassembled WGS sequence"/>
</dbReference>
<evidence type="ECO:0000313" key="2">
    <source>
        <dbReference type="Proteomes" id="UP000218238"/>
    </source>
</evidence>
<keyword evidence="2" id="KW-1185">Reference proteome</keyword>
<sequence length="243" mass="27725">MVYPTFIKVRSLIMTYLGSTQQAIDANKHDSLGSIAPGNSIRAVEISFYDHEIYAGEKLIATITHDTDDFVTQRWVVMVNGIEIHRSNTWAKSYSYITWHYKQGTLPQQQQQVEVTTGNEIMAQIATECEKFEFDIFDDGIYYNDTKLGEIGCTNGNWWVVRVSCPSKIKILCDSASSAVWLLWILLASPDIDARHTYFVDAQSEISHREGLLDKPCDELTTTEWEKLKNYKPLPENMVLLTA</sequence>
<evidence type="ECO:0000313" key="1">
    <source>
        <dbReference type="EMBL" id="PAX56126.1"/>
    </source>
</evidence>
<organism evidence="1 2">
    <name type="scientific">Brunnivagina elsteri CCALA 953</name>
    <dbReference type="NCBI Taxonomy" id="987040"/>
    <lineage>
        <taxon>Bacteria</taxon>
        <taxon>Bacillati</taxon>
        <taxon>Cyanobacteriota</taxon>
        <taxon>Cyanophyceae</taxon>
        <taxon>Nostocales</taxon>
        <taxon>Calotrichaceae</taxon>
        <taxon>Brunnivagina</taxon>
    </lineage>
</organism>
<dbReference type="EMBL" id="NTFS01000092">
    <property type="protein sequence ID" value="PAX56126.1"/>
    <property type="molecule type" value="Genomic_DNA"/>
</dbReference>
<name>A0A2A2TJY3_9CYAN</name>
<gene>
    <name evidence="1" type="ORF">CK510_10665</name>
</gene>
<comment type="caution">
    <text evidence="1">The sequence shown here is derived from an EMBL/GenBank/DDBJ whole genome shotgun (WGS) entry which is preliminary data.</text>
</comment>
<proteinExistence type="predicted"/>
<accession>A0A2A2TJY3</accession>
<dbReference type="AlphaFoldDB" id="A0A2A2TJY3"/>
<protein>
    <submittedName>
        <fullName evidence="1">Uncharacterized protein</fullName>
    </submittedName>
</protein>